<protein>
    <submittedName>
        <fullName evidence="2">Uncharacterized protein</fullName>
    </submittedName>
</protein>
<accession>A0ABN8Z6Y7</accession>
<gene>
    <name evidence="2" type="ORF">MRATA1EN1_LOCUS17813</name>
</gene>
<evidence type="ECO:0000313" key="3">
    <source>
        <dbReference type="Proteomes" id="UP001176941"/>
    </source>
</evidence>
<evidence type="ECO:0000313" key="2">
    <source>
        <dbReference type="EMBL" id="CAI9168851.1"/>
    </source>
</evidence>
<keyword evidence="3" id="KW-1185">Reference proteome</keyword>
<organism evidence="2 3">
    <name type="scientific">Rangifer tarandus platyrhynchus</name>
    <name type="common">Svalbard reindeer</name>
    <dbReference type="NCBI Taxonomy" id="3082113"/>
    <lineage>
        <taxon>Eukaryota</taxon>
        <taxon>Metazoa</taxon>
        <taxon>Chordata</taxon>
        <taxon>Craniata</taxon>
        <taxon>Vertebrata</taxon>
        <taxon>Euteleostomi</taxon>
        <taxon>Mammalia</taxon>
        <taxon>Eutheria</taxon>
        <taxon>Laurasiatheria</taxon>
        <taxon>Artiodactyla</taxon>
        <taxon>Ruminantia</taxon>
        <taxon>Pecora</taxon>
        <taxon>Cervidae</taxon>
        <taxon>Odocoileinae</taxon>
        <taxon>Rangifer</taxon>
    </lineage>
</organism>
<proteinExistence type="predicted"/>
<feature type="compositionally biased region" description="Basic and acidic residues" evidence="1">
    <location>
        <begin position="1"/>
        <end position="19"/>
    </location>
</feature>
<sequence>MTKKSEPSEVAGKDRRDGQYSHTNECFASGLTRLDRADAGTEIHFPRERRDVHAELRVTPEQLSYSDAGLANVLKIALPPACLSSCSFAHHRHHHSSGQCYSEFCPDVIPGPQTISSLDERSTDTEASVYNPTKREQGKLVEEGHVKRVQRDGSCGLWVEGNVSSPGGELQWVSGQTVRSGGARLERQDSAHHVPSWTALFSLADRQPRAEARPRAPQASVPGLKWLLRTSAAAGRVQTRCPETNVPGEAGGPWAETAAAQLGPGPVGRSRSGFPDLFGIRGQFCESQLFHELGVGGGVSG</sequence>
<dbReference type="Proteomes" id="UP001176941">
    <property type="component" value="Chromosome 28"/>
</dbReference>
<reference evidence="2" key="1">
    <citation type="submission" date="2023-04" db="EMBL/GenBank/DDBJ databases">
        <authorList>
            <consortium name="ELIXIR-Norway"/>
        </authorList>
    </citation>
    <scope>NUCLEOTIDE SEQUENCE [LARGE SCALE GENOMIC DNA]</scope>
</reference>
<dbReference type="EMBL" id="OX459964">
    <property type="protein sequence ID" value="CAI9168851.1"/>
    <property type="molecule type" value="Genomic_DNA"/>
</dbReference>
<feature type="region of interest" description="Disordered" evidence="1">
    <location>
        <begin position="1"/>
        <end position="23"/>
    </location>
</feature>
<name>A0ABN8Z6Y7_RANTA</name>
<evidence type="ECO:0000256" key="1">
    <source>
        <dbReference type="SAM" id="MobiDB-lite"/>
    </source>
</evidence>